<name>A0AAD9QAX3_ACRCE</name>
<comment type="caution">
    <text evidence="4">The sequence shown here is derived from an EMBL/GenBank/DDBJ whole genome shotgun (WGS) entry which is preliminary data.</text>
</comment>
<feature type="region of interest" description="Disordered" evidence="2">
    <location>
        <begin position="191"/>
        <end position="216"/>
    </location>
</feature>
<dbReference type="PANTHER" id="PTHR47508:SF1">
    <property type="entry name" value="NON-SPECIFIC SERINE_THREONINE PROTEIN KINASE"/>
    <property type="match status" value="1"/>
</dbReference>
<dbReference type="Gene3D" id="1.10.533.10">
    <property type="entry name" value="Death Domain, Fas"/>
    <property type="match status" value="1"/>
</dbReference>
<dbReference type="GO" id="GO:0016301">
    <property type="term" value="F:kinase activity"/>
    <property type="evidence" value="ECO:0007669"/>
    <property type="project" value="UniProtKB-KW"/>
</dbReference>
<evidence type="ECO:0000259" key="3">
    <source>
        <dbReference type="PROSITE" id="PS50017"/>
    </source>
</evidence>
<evidence type="ECO:0000256" key="2">
    <source>
        <dbReference type="SAM" id="MobiDB-lite"/>
    </source>
</evidence>
<dbReference type="InterPro" id="IPR036388">
    <property type="entry name" value="WH-like_DNA-bd_sf"/>
</dbReference>
<gene>
    <name evidence="4" type="ORF">P5673_019876</name>
</gene>
<sequence>MFAVVGALCFVKKRASHNYLDIEVSAVDTHARIGRGLTPFEIYLRGPGALEAYYKALEEGETRVRRIPLMLIGQARSGKTSLKKSLKGIPFNPHEDSTVGVDVDPSYFKVTTETWKIGKEDQVTDKEAKSYFEYNLGRQVVKNLKHHENLPKTDSEEQSVSERIEVTEDSPSQMFAHGASSMHSVARTLSKTEKDGNHTFETTDDKWYPEQTTERDDALSPQKTLKDIESLLPDLLAVDQVEGEDDIYSVLWDFAGESVYYETHILFLTSRAIFLLTYDLSRDPYEKALPVKKQGLYKVIEDRIGTKTNLGYLDYWMTSVSLVSSQGKDHEVNQASASTVLPKALPPVFLVCTHADQPSGGEDPTYLALEVYGELQEKSYSTHLCGKFEVDNTKSGEKPECPGVSRLRESIRAVAKELPQMKEFIPIKWLKFEKMLQVFLNNGHKWISIERAKKIAYDFCQIHSDVAFKTAIDFLHDQRILVHFDNTTELNKLVILDLQWLIDVMKKVITIKRYDDGEGEFKFLWRKLEREGILEEKLLQHVWGPLTGEAATFESLIAIMEKFSLLCSWPASDGLSSRKYLVPSMLKSYPPEHITKLIVSARLPSLFIKFESGQVPSRLFPRLVTQFLLWGKDEFWSSVNPQLYQNFARLFTAKDDKCSVVLFCHSSSIEVVVHGGNGSYEMSCAQSIFKQLLLMLECMRKEFFWLESMRYLAGVVCTICCRGRKVEFCHTHGENDCEREECLHFISESELRSANEFITCTRSPTALNNKVCIKDFSAWLSSSQKKCFFHFLSGFVVLFVEKAFLDGEENSAALPRDVVQLLESRSCDSEEIVLQWMQNLNLEKTCLEQPTPETTRMMRCFSAEAKISKRSDVVKHLRDIAPAGTTGPLLPGDLDVDNIPQEQIRELTINLSGGEDWKVVAERMGFTAPEIRYLDHRTRNPFEAALTHYIQMNPMKVDDLYDILTECGMPVLADIL</sequence>
<dbReference type="PANTHER" id="PTHR47508">
    <property type="entry name" value="SAM DOMAIN-CONTAINING PROTEIN-RELATED"/>
    <property type="match status" value="1"/>
</dbReference>
<reference evidence="4" key="1">
    <citation type="journal article" date="2023" name="G3 (Bethesda)">
        <title>Whole genome assembly and annotation of the endangered Caribbean coral Acropora cervicornis.</title>
        <authorList>
            <person name="Selwyn J.D."/>
            <person name="Vollmer S.V."/>
        </authorList>
    </citation>
    <scope>NUCLEOTIDE SEQUENCE</scope>
    <source>
        <strain evidence="4">K2</strain>
    </source>
</reference>
<dbReference type="InterPro" id="IPR032171">
    <property type="entry name" value="COR-A"/>
</dbReference>
<dbReference type="AlphaFoldDB" id="A0AAD9QAX3"/>
<dbReference type="InterPro" id="IPR027417">
    <property type="entry name" value="P-loop_NTPase"/>
</dbReference>
<evidence type="ECO:0000256" key="1">
    <source>
        <dbReference type="ARBA" id="ARBA00022737"/>
    </source>
</evidence>
<dbReference type="InterPro" id="IPR011029">
    <property type="entry name" value="DEATH-like_dom_sf"/>
</dbReference>
<keyword evidence="4" id="KW-0418">Kinase</keyword>
<dbReference type="InterPro" id="IPR000488">
    <property type="entry name" value="Death_dom"/>
</dbReference>
<dbReference type="Pfam" id="PF00531">
    <property type="entry name" value="Death"/>
    <property type="match status" value="1"/>
</dbReference>
<dbReference type="Gene3D" id="3.40.50.300">
    <property type="entry name" value="P-loop containing nucleotide triphosphate hydrolases"/>
    <property type="match status" value="1"/>
</dbReference>
<dbReference type="CDD" id="cd01670">
    <property type="entry name" value="Death"/>
    <property type="match status" value="1"/>
</dbReference>
<evidence type="ECO:0000313" key="4">
    <source>
        <dbReference type="EMBL" id="KAK2557895.1"/>
    </source>
</evidence>
<dbReference type="SUPFAM" id="SSF52540">
    <property type="entry name" value="P-loop containing nucleoside triphosphate hydrolases"/>
    <property type="match status" value="1"/>
</dbReference>
<protein>
    <submittedName>
        <fullName evidence="4">Serine/threonine-protein kinase pats1</fullName>
    </submittedName>
</protein>
<evidence type="ECO:0000313" key="5">
    <source>
        <dbReference type="Proteomes" id="UP001249851"/>
    </source>
</evidence>
<dbReference type="Proteomes" id="UP001249851">
    <property type="component" value="Unassembled WGS sequence"/>
</dbReference>
<feature type="domain" description="Death" evidence="3">
    <location>
        <begin position="902"/>
        <end position="976"/>
    </location>
</feature>
<dbReference type="EMBL" id="JARQWQ010000047">
    <property type="protein sequence ID" value="KAK2557895.1"/>
    <property type="molecule type" value="Genomic_DNA"/>
</dbReference>
<dbReference type="SUPFAM" id="SSF47986">
    <property type="entry name" value="DEATH domain"/>
    <property type="match status" value="1"/>
</dbReference>
<dbReference type="PROSITE" id="PS50017">
    <property type="entry name" value="DEATH_DOMAIN"/>
    <property type="match status" value="1"/>
</dbReference>
<dbReference type="Pfam" id="PF16095">
    <property type="entry name" value="COR-A"/>
    <property type="match status" value="1"/>
</dbReference>
<proteinExistence type="predicted"/>
<accession>A0AAD9QAX3</accession>
<keyword evidence="4" id="KW-0808">Transferase</keyword>
<dbReference type="GO" id="GO:0007165">
    <property type="term" value="P:signal transduction"/>
    <property type="evidence" value="ECO:0007669"/>
    <property type="project" value="InterPro"/>
</dbReference>
<dbReference type="Gene3D" id="1.10.10.10">
    <property type="entry name" value="Winged helix-like DNA-binding domain superfamily/Winged helix DNA-binding domain"/>
    <property type="match status" value="1"/>
</dbReference>
<keyword evidence="1" id="KW-0677">Repeat</keyword>
<organism evidence="4 5">
    <name type="scientific">Acropora cervicornis</name>
    <name type="common">Staghorn coral</name>
    <dbReference type="NCBI Taxonomy" id="6130"/>
    <lineage>
        <taxon>Eukaryota</taxon>
        <taxon>Metazoa</taxon>
        <taxon>Cnidaria</taxon>
        <taxon>Anthozoa</taxon>
        <taxon>Hexacorallia</taxon>
        <taxon>Scleractinia</taxon>
        <taxon>Astrocoeniina</taxon>
        <taxon>Acroporidae</taxon>
        <taxon>Acropora</taxon>
    </lineage>
</organism>
<keyword evidence="5" id="KW-1185">Reference proteome</keyword>
<reference evidence="4" key="2">
    <citation type="journal article" date="2023" name="Science">
        <title>Genomic signatures of disease resistance in endangered staghorn corals.</title>
        <authorList>
            <person name="Vollmer S.V."/>
            <person name="Selwyn J.D."/>
            <person name="Despard B.A."/>
            <person name="Roesel C.L."/>
        </authorList>
    </citation>
    <scope>NUCLEOTIDE SEQUENCE</scope>
    <source>
        <strain evidence="4">K2</strain>
    </source>
</reference>